<dbReference type="OrthoDB" id="3863059at2759"/>
<accession>A0A8H4J1C2</accession>
<comment type="caution">
    <text evidence="1">The sequence shown here is derived from an EMBL/GenBank/DDBJ whole genome shotgun (WGS) entry which is preliminary data.</text>
</comment>
<evidence type="ECO:0000313" key="1">
    <source>
        <dbReference type="EMBL" id="KAF4311391.1"/>
    </source>
</evidence>
<dbReference type="EMBL" id="WWBZ02000010">
    <property type="protein sequence ID" value="KAF4311391.1"/>
    <property type="molecule type" value="Genomic_DNA"/>
</dbReference>
<dbReference type="Proteomes" id="UP000572817">
    <property type="component" value="Unassembled WGS sequence"/>
</dbReference>
<organism evidence="1 2">
    <name type="scientific">Botryosphaeria dothidea</name>
    <dbReference type="NCBI Taxonomy" id="55169"/>
    <lineage>
        <taxon>Eukaryota</taxon>
        <taxon>Fungi</taxon>
        <taxon>Dikarya</taxon>
        <taxon>Ascomycota</taxon>
        <taxon>Pezizomycotina</taxon>
        <taxon>Dothideomycetes</taxon>
        <taxon>Dothideomycetes incertae sedis</taxon>
        <taxon>Botryosphaeriales</taxon>
        <taxon>Botryosphaeriaceae</taxon>
        <taxon>Botryosphaeria</taxon>
    </lineage>
</organism>
<protein>
    <submittedName>
        <fullName evidence="1">Uncharacterized protein</fullName>
    </submittedName>
</protein>
<gene>
    <name evidence="1" type="ORF">GTA08_BOTSDO13128</name>
</gene>
<reference evidence="1" key="1">
    <citation type="submission" date="2020-04" db="EMBL/GenBank/DDBJ databases">
        <title>Genome Assembly and Annotation of Botryosphaeria dothidea sdau 11-99, a Latent Pathogen of Apple Fruit Ring Rot in China.</title>
        <authorList>
            <person name="Yu C."/>
            <person name="Diao Y."/>
            <person name="Lu Q."/>
            <person name="Zhao J."/>
            <person name="Cui S."/>
            <person name="Peng C."/>
            <person name="He B."/>
            <person name="Liu H."/>
        </authorList>
    </citation>
    <scope>NUCLEOTIDE SEQUENCE [LARGE SCALE GENOMIC DNA]</scope>
    <source>
        <strain evidence="1">Sdau11-99</strain>
    </source>
</reference>
<keyword evidence="2" id="KW-1185">Reference proteome</keyword>
<evidence type="ECO:0000313" key="2">
    <source>
        <dbReference type="Proteomes" id="UP000572817"/>
    </source>
</evidence>
<proteinExistence type="predicted"/>
<sequence>MAPPLPAELWCMVMGYLDPTSKKHLRLVDLELSHLVAPHLFETVSFNLDEGGVDRLSAIATSESLRPHVHALVLRRAYGLNDFFDGFESWERCVIHEESRYPELENRLSDGSSVDDDLVTDENDVMSAEEWTCLSDSERRDLFDEYERDRVYLREHARQLLRGIYYRPLGSLPVREPSHARATNEELEGSLSNRLDEAVQRLTQLRRFEHYPAYMMDGCWGTRWRRLRFQTRRLVLYSTDKEAERVENLQLALAIRALGLAGELNSSLRVLDIYVAEAAFWGAVNLGRLWNPLHSAWEGDDDLSWMGNELDMDIDRWVEQTGSWYDALHHQENLTRELVNMEHAFTHLTSLFLHVKCGDRKEEESAIARQLFYFLRCAHRLESISLILRGYGWLPDASNTSFPNWREQPGEAATTLLRSLAQARCFSTLRKLHLSLLARGDDLLLFLESLSPTLRSLELDSVALLPASGRWESVLEGIAQKLQLENVKLRCLEDDAQSRGRLILEPTKPDWSALDENLVCYAHYEDAVFSYVLRRSSTQPTLNAVQFFHQHVLVCEHARELVKMLRSKRLSVSTQRRQ</sequence>
<name>A0A8H4J1C2_9PEZI</name>
<dbReference type="AlphaFoldDB" id="A0A8H4J1C2"/>